<dbReference type="PROSITE" id="PS50850">
    <property type="entry name" value="MFS"/>
    <property type="match status" value="1"/>
</dbReference>
<evidence type="ECO:0000256" key="3">
    <source>
        <dbReference type="ARBA" id="ARBA00022692"/>
    </source>
</evidence>
<evidence type="ECO:0000259" key="7">
    <source>
        <dbReference type="PROSITE" id="PS50850"/>
    </source>
</evidence>
<keyword evidence="3 6" id="KW-0812">Transmembrane</keyword>
<name>A0A1V0N590_9ARCH</name>
<feature type="transmembrane region" description="Helical" evidence="6">
    <location>
        <begin position="221"/>
        <end position="240"/>
    </location>
</feature>
<feature type="transmembrane region" description="Helical" evidence="6">
    <location>
        <begin position="288"/>
        <end position="308"/>
    </location>
</feature>
<feature type="domain" description="Major facilitator superfamily (MFS) profile" evidence="7">
    <location>
        <begin position="29"/>
        <end position="404"/>
    </location>
</feature>
<dbReference type="InterPro" id="IPR036259">
    <property type="entry name" value="MFS_trans_sf"/>
</dbReference>
<dbReference type="PANTHER" id="PTHR43124:SF3">
    <property type="entry name" value="CHLORAMPHENICOL EFFLUX PUMP RV0191"/>
    <property type="match status" value="1"/>
</dbReference>
<proteinExistence type="predicted"/>
<feature type="transmembrane region" description="Helical" evidence="6">
    <location>
        <begin position="120"/>
        <end position="141"/>
    </location>
</feature>
<keyword evidence="9" id="KW-1185">Reference proteome</keyword>
<accession>A0A1V0N590</accession>
<evidence type="ECO:0000256" key="5">
    <source>
        <dbReference type="ARBA" id="ARBA00023136"/>
    </source>
</evidence>
<gene>
    <name evidence="8" type="ORF">FAD_1412</name>
</gene>
<reference evidence="8 9" key="1">
    <citation type="submission" date="2011-10" db="EMBL/GenBank/DDBJ databases">
        <title>Metabolic and evolutionary patterns in the extreme acidophile Ferroplasma acidiphilum.</title>
        <authorList>
            <person name="Golyshina O.V."/>
            <person name="Kozyavkin S.A."/>
            <person name="Tatusov R.L."/>
            <person name="Slesarev A.I."/>
            <person name="Golyshin P.N."/>
        </authorList>
    </citation>
    <scope>NUCLEOTIDE SEQUENCE [LARGE SCALE GENOMIC DNA]</scope>
    <source>
        <strain evidence="9">Y</strain>
    </source>
</reference>
<comment type="subcellular location">
    <subcellularLocation>
        <location evidence="1">Cell membrane</location>
        <topology evidence="1">Multi-pass membrane protein</topology>
    </subcellularLocation>
</comment>
<keyword evidence="4 6" id="KW-1133">Transmembrane helix</keyword>
<dbReference type="RefSeq" id="WP_081142885.1">
    <property type="nucleotide sequence ID" value="NZ_CP015363.1"/>
</dbReference>
<dbReference type="InterPro" id="IPR020846">
    <property type="entry name" value="MFS_dom"/>
</dbReference>
<dbReference type="GO" id="GO:0005886">
    <property type="term" value="C:plasma membrane"/>
    <property type="evidence" value="ECO:0007669"/>
    <property type="project" value="UniProtKB-SubCell"/>
</dbReference>
<sequence>MEPKYLIGLQNKKSMRDYANKSFGFFILLVLVSAFPVFVMLFDAVAYSFGSPFIISYLHAPAYFIGIMLSSYAGGIALFSFIGGYLFDKINVKLVLIIAILLFSVFSVATGFVTNLYELFIFRFLVGAGIGTFQPVGITMLSDLFYSTKGKAVGVYTVFFSAGEVVAPLVFPIFLPAFKIPFEISGILSAIAIILVMLFVPNVYKKKDRVKVFIKQLLNRNSIILLIAMFVFGIAVFAGFDTYYSSYLIHYVHLGSTLAGIVYAFGGVGGVILSFPIGMFGDRTNRRFGMILSGILFVIGSLGMFYFARTALTQGIFVFIFGAGFGTFENIAVAFGQDYTPDTTAGMIGGAVMGVYNIGAIVGGPLFGYVLSIGGYLEAGVLTVIVPSIILLIVITFTKRPVYKKDMPLKPDYIK</sequence>
<feature type="transmembrane region" description="Helical" evidence="6">
    <location>
        <begin position="314"/>
        <end position="335"/>
    </location>
</feature>
<dbReference type="PANTHER" id="PTHR43124">
    <property type="entry name" value="PURINE EFFLUX PUMP PBUE"/>
    <property type="match status" value="1"/>
</dbReference>
<organism evidence="8 9">
    <name type="scientific">Ferroplasma acidiphilum</name>
    <dbReference type="NCBI Taxonomy" id="74969"/>
    <lineage>
        <taxon>Archaea</taxon>
        <taxon>Methanobacteriati</taxon>
        <taxon>Thermoplasmatota</taxon>
        <taxon>Thermoplasmata</taxon>
        <taxon>Thermoplasmatales</taxon>
        <taxon>Ferroplasmaceae</taxon>
        <taxon>Ferroplasma</taxon>
    </lineage>
</organism>
<evidence type="ECO:0000256" key="6">
    <source>
        <dbReference type="SAM" id="Phobius"/>
    </source>
</evidence>
<dbReference type="Gene3D" id="1.20.1250.20">
    <property type="entry name" value="MFS general substrate transporter like domains"/>
    <property type="match status" value="2"/>
</dbReference>
<dbReference type="EMBL" id="CP015363">
    <property type="protein sequence ID" value="ARD85271.1"/>
    <property type="molecule type" value="Genomic_DNA"/>
</dbReference>
<dbReference type="KEGG" id="fai:FAD_1412"/>
<feature type="transmembrane region" description="Helical" evidence="6">
    <location>
        <begin position="180"/>
        <end position="200"/>
    </location>
</feature>
<dbReference type="GeneID" id="31676904"/>
<protein>
    <submittedName>
        <fullName evidence="8">Aromatic acid:H+ symporter family transporter</fullName>
    </submittedName>
</protein>
<dbReference type="InterPro" id="IPR011701">
    <property type="entry name" value="MFS"/>
</dbReference>
<evidence type="ECO:0000313" key="8">
    <source>
        <dbReference type="EMBL" id="ARD85271.1"/>
    </source>
</evidence>
<dbReference type="Pfam" id="PF07690">
    <property type="entry name" value="MFS_1"/>
    <property type="match status" value="1"/>
</dbReference>
<feature type="transmembrane region" description="Helical" evidence="6">
    <location>
        <begin position="260"/>
        <end position="281"/>
    </location>
</feature>
<evidence type="ECO:0000313" key="9">
    <source>
        <dbReference type="Proteomes" id="UP000192050"/>
    </source>
</evidence>
<evidence type="ECO:0000256" key="2">
    <source>
        <dbReference type="ARBA" id="ARBA00022475"/>
    </source>
</evidence>
<feature type="transmembrane region" description="Helical" evidence="6">
    <location>
        <begin position="21"/>
        <end position="42"/>
    </location>
</feature>
<feature type="transmembrane region" description="Helical" evidence="6">
    <location>
        <begin position="347"/>
        <end position="370"/>
    </location>
</feature>
<feature type="transmembrane region" description="Helical" evidence="6">
    <location>
        <begin position="94"/>
        <end position="114"/>
    </location>
</feature>
<keyword evidence="2" id="KW-1003">Cell membrane</keyword>
<dbReference type="Proteomes" id="UP000192050">
    <property type="component" value="Chromosome"/>
</dbReference>
<evidence type="ECO:0000256" key="4">
    <source>
        <dbReference type="ARBA" id="ARBA00022989"/>
    </source>
</evidence>
<evidence type="ECO:0000256" key="1">
    <source>
        <dbReference type="ARBA" id="ARBA00004651"/>
    </source>
</evidence>
<keyword evidence="5 6" id="KW-0472">Membrane</keyword>
<dbReference type="AlphaFoldDB" id="A0A1V0N590"/>
<feature type="transmembrane region" description="Helical" evidence="6">
    <location>
        <begin position="153"/>
        <end position="174"/>
    </location>
</feature>
<feature type="transmembrane region" description="Helical" evidence="6">
    <location>
        <begin position="62"/>
        <end position="87"/>
    </location>
</feature>
<dbReference type="SUPFAM" id="SSF103473">
    <property type="entry name" value="MFS general substrate transporter"/>
    <property type="match status" value="1"/>
</dbReference>
<feature type="transmembrane region" description="Helical" evidence="6">
    <location>
        <begin position="376"/>
        <end position="397"/>
    </location>
</feature>
<dbReference type="GO" id="GO:0022857">
    <property type="term" value="F:transmembrane transporter activity"/>
    <property type="evidence" value="ECO:0007669"/>
    <property type="project" value="InterPro"/>
</dbReference>
<dbReference type="OrthoDB" id="117970at2157"/>
<dbReference type="InterPro" id="IPR050189">
    <property type="entry name" value="MFS_Efflux_Transporters"/>
</dbReference>